<evidence type="ECO:0000313" key="3">
    <source>
        <dbReference type="EMBL" id="RJP60913.1"/>
    </source>
</evidence>
<keyword evidence="1" id="KW-1133">Transmembrane helix</keyword>
<organism evidence="3 4">
    <name type="scientific">Candidatus Auribacter fodinae</name>
    <dbReference type="NCBI Taxonomy" id="2093366"/>
    <lineage>
        <taxon>Bacteria</taxon>
        <taxon>Pseudomonadati</taxon>
        <taxon>Candidatus Auribacterota</taxon>
        <taxon>Candidatus Auribacteria</taxon>
        <taxon>Candidatus Auribacterales</taxon>
        <taxon>Candidatus Auribacteraceae</taxon>
        <taxon>Candidatus Auribacter</taxon>
    </lineage>
</organism>
<evidence type="ECO:0000313" key="4">
    <source>
        <dbReference type="Proteomes" id="UP000266426"/>
    </source>
</evidence>
<gene>
    <name evidence="3" type="primary">epsI</name>
    <name evidence="3" type="ORF">C4541_03210</name>
</gene>
<sequence length="214" mass="24547">MKTVKLVILSIFFILAGIILWFGFYYNIEFYGKQYAQSIPAVIAGMSSTEIVMDQRTLDILETEDVLYRCYTTEDPNHIPLYLCVIFSENNRKVAHPPELCLSGGGSQVLEKVQINFPSTVEEDFDAQRLIVNHGQTKWMYLYWYKAGKFYSSHYLLQQFFAAVTQLVQRKSSCSLIRLSTPIPDSETAPYTESQERLVSFAQEVIPLTAEKLP</sequence>
<dbReference type="NCBIfam" id="TIGR02914">
    <property type="entry name" value="EpsI_fam"/>
    <property type="match status" value="1"/>
</dbReference>
<dbReference type="InterPro" id="IPR014263">
    <property type="entry name" value="Methanolan_biosynth_EpsI"/>
</dbReference>
<dbReference type="AlphaFoldDB" id="A0A3A4R8B6"/>
<dbReference type="Proteomes" id="UP000266426">
    <property type="component" value="Unassembled WGS sequence"/>
</dbReference>
<protein>
    <submittedName>
        <fullName evidence="3">EpsI family protein</fullName>
    </submittedName>
</protein>
<proteinExistence type="predicted"/>
<comment type="caution">
    <text evidence="3">The sequence shown here is derived from an EMBL/GenBank/DDBJ whole genome shotgun (WGS) entry which is preliminary data.</text>
</comment>
<accession>A0A3A4R8B6</accession>
<reference evidence="3 4" key="1">
    <citation type="journal article" date="2017" name="ISME J.">
        <title>Energy and carbon metabolisms in a deep terrestrial subsurface fluid microbial community.</title>
        <authorList>
            <person name="Momper L."/>
            <person name="Jungbluth S.P."/>
            <person name="Lee M.D."/>
            <person name="Amend J.P."/>
        </authorList>
    </citation>
    <scope>NUCLEOTIDE SEQUENCE [LARGE SCALE GENOMIC DNA]</scope>
    <source>
        <strain evidence="3">SURF_26</strain>
    </source>
</reference>
<dbReference type="Pfam" id="PF11984">
    <property type="entry name" value="DUF3485"/>
    <property type="match status" value="1"/>
</dbReference>
<dbReference type="EMBL" id="QZJZ01000020">
    <property type="protein sequence ID" value="RJP60913.1"/>
    <property type="molecule type" value="Genomic_DNA"/>
</dbReference>
<feature type="domain" description="Methanolan biosynthesis EpsI" evidence="2">
    <location>
        <begin position="34"/>
        <end position="209"/>
    </location>
</feature>
<feature type="transmembrane region" description="Helical" evidence="1">
    <location>
        <begin position="6"/>
        <end position="28"/>
    </location>
</feature>
<keyword evidence="1" id="KW-0812">Transmembrane</keyword>
<evidence type="ECO:0000256" key="1">
    <source>
        <dbReference type="SAM" id="Phobius"/>
    </source>
</evidence>
<keyword evidence="1" id="KW-0472">Membrane</keyword>
<evidence type="ECO:0000259" key="2">
    <source>
        <dbReference type="Pfam" id="PF11984"/>
    </source>
</evidence>
<name>A0A3A4R8B6_9BACT</name>